<dbReference type="GO" id="GO:0006412">
    <property type="term" value="P:translation"/>
    <property type="evidence" value="ECO:0007669"/>
    <property type="project" value="InterPro"/>
</dbReference>
<dbReference type="GO" id="GO:0005840">
    <property type="term" value="C:ribosome"/>
    <property type="evidence" value="ECO:0007669"/>
    <property type="project" value="UniProtKB-KW"/>
</dbReference>
<dbReference type="InterPro" id="IPR012678">
    <property type="entry name" value="Ribosomal_uL23/eL15/eS24_sf"/>
</dbReference>
<dbReference type="EMBL" id="MN056173">
    <property type="protein sequence ID" value="QEG77716.1"/>
    <property type="molecule type" value="Genomic_DNA"/>
</dbReference>
<keyword evidence="3" id="KW-0687">Ribonucleoprotein</keyword>
<keyword evidence="2 5" id="KW-0689">Ribosomal protein</keyword>
<reference evidence="5" key="1">
    <citation type="journal article" date="2019" name="J. Phycol.">
        <title>A new marine prasinophyte genus alternates between a flagellate and a dominant benthic stage with microrhizoids for adhesion.</title>
        <authorList>
            <person name="Wetherbee R."/>
            <person name="Marcelino V.R."/>
            <person name="Costa J.F."/>
            <person name="Grant B."/>
            <person name="Crawford S."/>
            <person name="Waller R.F."/>
            <person name="Andersen R.A."/>
            <person name="Berry D."/>
            <person name="McFadden G.I."/>
            <person name="Verbruggen H."/>
        </authorList>
    </citation>
    <scope>NUCLEOTIDE SEQUENCE</scope>
</reference>
<evidence type="ECO:0000313" key="5">
    <source>
        <dbReference type="EMBL" id="QEG77716.1"/>
    </source>
</evidence>
<proteinExistence type="inferred from homology"/>
<keyword evidence="5" id="KW-0934">Plastid</keyword>
<dbReference type="SUPFAM" id="SSF54189">
    <property type="entry name" value="Ribosomal proteins S24e, L23 and L15e"/>
    <property type="match status" value="1"/>
</dbReference>
<dbReference type="Gene3D" id="3.30.70.330">
    <property type="match status" value="1"/>
</dbReference>
<gene>
    <name evidence="5" type="primary">rpl23</name>
</gene>
<evidence type="ECO:0000256" key="3">
    <source>
        <dbReference type="ARBA" id="ARBA00023274"/>
    </source>
</evidence>
<evidence type="ECO:0000256" key="4">
    <source>
        <dbReference type="ARBA" id="ARBA00035287"/>
    </source>
</evidence>
<evidence type="ECO:0000256" key="1">
    <source>
        <dbReference type="ARBA" id="ARBA00006700"/>
    </source>
</evidence>
<evidence type="ECO:0000256" key="2">
    <source>
        <dbReference type="ARBA" id="ARBA00022980"/>
    </source>
</evidence>
<geneLocation type="chloroplast" evidence="5"/>
<organism evidence="5">
    <name type="scientific">Microrhizoidea pickettheapsiorum</name>
    <dbReference type="NCBI Taxonomy" id="2604950"/>
    <lineage>
        <taxon>Eukaryota</taxon>
        <taxon>Viridiplantae</taxon>
        <taxon>Chlorophyta</taxon>
        <taxon>Mamiellophyceae</taxon>
        <taxon>Dolichomastigales</taxon>
        <taxon>Dolichomastigales incertae sedis</taxon>
        <taxon>Microrhizoidea</taxon>
    </lineage>
</organism>
<dbReference type="AlphaFoldDB" id="A0A5B9RGS8"/>
<protein>
    <recommendedName>
        <fullName evidence="4">Large ribosomal subunit protein uL23c</fullName>
    </recommendedName>
</protein>
<keyword evidence="5" id="KW-0150">Chloroplast</keyword>
<dbReference type="Pfam" id="PF00276">
    <property type="entry name" value="Ribosomal_L23"/>
    <property type="match status" value="1"/>
</dbReference>
<comment type="similarity">
    <text evidence="1">Belongs to the universal ribosomal protein uL23 family.</text>
</comment>
<dbReference type="PANTHER" id="PTHR11620">
    <property type="entry name" value="60S RIBOSOMAL PROTEIN L23A"/>
    <property type="match status" value="1"/>
</dbReference>
<sequence length="79" mass="9256">MIDGFKYPVMLTEKAAVQMEANKYTFQVDPQLSKKQIKDFIEKHYKVKVIQINTHRPPRKKGSALYKRAIITLNQTLSF</sequence>
<dbReference type="InterPro" id="IPR013025">
    <property type="entry name" value="Ribosomal_uL23-like"/>
</dbReference>
<dbReference type="GO" id="GO:1990904">
    <property type="term" value="C:ribonucleoprotein complex"/>
    <property type="evidence" value="ECO:0007669"/>
    <property type="project" value="UniProtKB-KW"/>
</dbReference>
<name>A0A5B9RGS8_9CHLO</name>
<dbReference type="GeneID" id="41796866"/>
<dbReference type="GO" id="GO:0003735">
    <property type="term" value="F:structural constituent of ribosome"/>
    <property type="evidence" value="ECO:0007669"/>
    <property type="project" value="InterPro"/>
</dbReference>
<dbReference type="InterPro" id="IPR012677">
    <property type="entry name" value="Nucleotide-bd_a/b_plait_sf"/>
</dbReference>
<accession>A0A5B9RGS8</accession>
<dbReference type="RefSeq" id="YP_009692021.1">
    <property type="nucleotide sequence ID" value="NC_044704.1"/>
</dbReference>